<dbReference type="EMBL" id="DACWHX010000011">
    <property type="protein sequence ID" value="HAU1880644.1"/>
    <property type="molecule type" value="Genomic_DNA"/>
</dbReference>
<keyword evidence="2" id="KW-0347">Helicase</keyword>
<keyword evidence="2" id="KW-0378">Hydrolase</keyword>
<name>A0A133WXL9_LEGPN</name>
<dbReference type="OrthoDB" id="9807907at2"/>
<comment type="caution">
    <text evidence="2">The sequence shown here is derived from an EMBL/GenBank/DDBJ whole genome shotgun (WGS) entry which is preliminary data.</text>
</comment>
<keyword evidence="2" id="KW-0547">Nucleotide-binding</keyword>
<gene>
    <name evidence="2" type="ORF">C3928_10805</name>
    <name evidence="1" type="ORF">JBJ86_10365</name>
</gene>
<dbReference type="EMBL" id="PQWY01000015">
    <property type="protein sequence ID" value="PPK30118.1"/>
    <property type="molecule type" value="Genomic_DNA"/>
</dbReference>
<dbReference type="AlphaFoldDB" id="A0A133WXL9"/>
<protein>
    <submittedName>
        <fullName evidence="2">ATP-dependent DNA helicase</fullName>
    </submittedName>
</protein>
<sequence>MIKELNRIVSNQTFDEQPLTALNSEAIDFRAALEQFEKIRKIDKKDLETVVILMDYQGKKVPTVQG</sequence>
<dbReference type="GO" id="GO:0004386">
    <property type="term" value="F:helicase activity"/>
    <property type="evidence" value="ECO:0007669"/>
    <property type="project" value="UniProtKB-KW"/>
</dbReference>
<reference evidence="2 3" key="2">
    <citation type="submission" date="2018-02" db="EMBL/GenBank/DDBJ databases">
        <title>Draft genome sequences of four Legionella pneumophila clinical strains isolated in Ontario.</title>
        <authorList>
            <person name="Fortuna A."/>
            <person name="Ramnarine R."/>
            <person name="Li A."/>
            <person name="Frantz C."/>
            <person name="Mallo G."/>
        </authorList>
    </citation>
    <scope>NUCLEOTIDE SEQUENCE [LARGE SCALE GENOMIC DNA]</scope>
    <source>
        <strain evidence="2 3">LG61</strain>
    </source>
</reference>
<reference evidence="1" key="3">
    <citation type="submission" date="2019-10" db="EMBL/GenBank/DDBJ databases">
        <authorList>
            <consortium name="NCBI Pathogen Detection Project"/>
        </authorList>
    </citation>
    <scope>NUCLEOTIDE SEQUENCE</scope>
    <source>
        <strain evidence="1">AZ00058701</strain>
    </source>
</reference>
<proteinExistence type="predicted"/>
<accession>A0A133WXL9</accession>
<dbReference type="RefSeq" id="WP_010947826.1">
    <property type="nucleotide sequence ID" value="NZ_JALLJE010000010.1"/>
</dbReference>
<evidence type="ECO:0000313" key="3">
    <source>
        <dbReference type="Proteomes" id="UP000239239"/>
    </source>
</evidence>
<dbReference type="Proteomes" id="UP000239239">
    <property type="component" value="Unassembled WGS sequence"/>
</dbReference>
<keyword evidence="2" id="KW-0067">ATP-binding</keyword>
<reference evidence="1" key="1">
    <citation type="journal article" date="2018" name="Genome Biol.">
        <title>SKESA: strategic k-mer extension for scrupulous assemblies.</title>
        <authorList>
            <person name="Souvorov A."/>
            <person name="Agarwala R."/>
            <person name="Lipman D.J."/>
        </authorList>
    </citation>
    <scope>NUCLEOTIDE SEQUENCE</scope>
    <source>
        <strain evidence="1">AZ00058701</strain>
    </source>
</reference>
<evidence type="ECO:0000313" key="2">
    <source>
        <dbReference type="EMBL" id="PPK30118.1"/>
    </source>
</evidence>
<evidence type="ECO:0000313" key="1">
    <source>
        <dbReference type="EMBL" id="HAU1880644.1"/>
    </source>
</evidence>
<dbReference type="Proteomes" id="UP000866496">
    <property type="component" value="Unassembled WGS sequence"/>
</dbReference>
<organism evidence="2 3">
    <name type="scientific">Legionella pneumophila</name>
    <dbReference type="NCBI Taxonomy" id="446"/>
    <lineage>
        <taxon>Bacteria</taxon>
        <taxon>Pseudomonadati</taxon>
        <taxon>Pseudomonadota</taxon>
        <taxon>Gammaproteobacteria</taxon>
        <taxon>Legionellales</taxon>
        <taxon>Legionellaceae</taxon>
        <taxon>Legionella</taxon>
    </lineage>
</organism>